<dbReference type="InterPro" id="IPR050259">
    <property type="entry name" value="SDR"/>
</dbReference>
<dbReference type="PANTHER" id="PTHR42879">
    <property type="entry name" value="3-OXOACYL-(ACYL-CARRIER-PROTEIN) REDUCTASE"/>
    <property type="match status" value="1"/>
</dbReference>
<gene>
    <name evidence="3" type="ORF">DM867_04205</name>
    <name evidence="2" type="ORF">DMP03_08585</name>
    <name evidence="4" type="ORF">DP108_08915</name>
</gene>
<evidence type="ECO:0000313" key="4">
    <source>
        <dbReference type="EMBL" id="KAB7517783.1"/>
    </source>
</evidence>
<dbReference type="CDD" id="cd05233">
    <property type="entry name" value="SDR_c"/>
    <property type="match status" value="1"/>
</dbReference>
<keyword evidence="7" id="KW-1185">Reference proteome</keyword>
<dbReference type="EMBL" id="QKKZ01000001">
    <property type="protein sequence ID" value="KAB7516554.1"/>
    <property type="molecule type" value="Genomic_DNA"/>
</dbReference>
<dbReference type="Gene3D" id="3.40.50.720">
    <property type="entry name" value="NAD(P)-binding Rossmann-like Domain"/>
    <property type="match status" value="1"/>
</dbReference>
<accession>A0A5N5UCX1</accession>
<name>A0A5N5UGC7_9EURY</name>
<evidence type="ECO:0000313" key="7">
    <source>
        <dbReference type="Proteomes" id="UP000326865"/>
    </source>
</evidence>
<dbReference type="Proteomes" id="UP000326865">
    <property type="component" value="Unassembled WGS sequence"/>
</dbReference>
<dbReference type="InterPro" id="IPR002347">
    <property type="entry name" value="SDR_fam"/>
</dbReference>
<sequence>MSAAEAMEQYGPSEITTDRILTVEDPAYTDENVALVTGAASGIGRAISLCLAGNGLTVAGVDVDTDGLDEVTDRAETLGLPGGIEPVEADLTEESDIERAVEQAADIGDLRYLANVAGLQTIAPIAEFPTEKYDLMHDVMQRAPLLLSKAAWPHLEESGGVIGNMCSVHGHIVTEDKVAYNTVKFALRGLTQSIAAEGDGDIRGFSVSTGFVKTPLVAKQLPDSAESRGLSVPETVEQVILGASKVKRMMEPYEVGNLFVHGFSHHASHLNGDDMTHDGGMSTTY</sequence>
<comment type="similarity">
    <text evidence="1">Belongs to the short-chain dehydrogenases/reductases (SDR) family.</text>
</comment>
<accession>A0A5N5UGC7</accession>
<dbReference type="InterPro" id="IPR036291">
    <property type="entry name" value="NAD(P)-bd_dom_sf"/>
</dbReference>
<organism evidence="4 5">
    <name type="scientific">Halosegnis rubeus</name>
    <dbReference type="NCBI Taxonomy" id="2212850"/>
    <lineage>
        <taxon>Archaea</taxon>
        <taxon>Methanobacteriati</taxon>
        <taxon>Methanobacteriota</taxon>
        <taxon>Stenosarchaea group</taxon>
        <taxon>Halobacteria</taxon>
        <taxon>Halobacteriales</taxon>
        <taxon>Natronomonadaceae</taxon>
        <taxon>Halosegnis</taxon>
    </lineage>
</organism>
<evidence type="ECO:0000256" key="1">
    <source>
        <dbReference type="ARBA" id="ARBA00006484"/>
    </source>
</evidence>
<dbReference type="Pfam" id="PF13561">
    <property type="entry name" value="adh_short_C2"/>
    <property type="match status" value="1"/>
</dbReference>
<accession>A0A5N5UAT4</accession>
<evidence type="ECO:0000313" key="5">
    <source>
        <dbReference type="Proteomes" id="UP000326207"/>
    </source>
</evidence>
<evidence type="ECO:0000313" key="3">
    <source>
        <dbReference type="EMBL" id="KAB7516554.1"/>
    </source>
</evidence>
<evidence type="ECO:0000313" key="6">
    <source>
        <dbReference type="Proteomes" id="UP000326302"/>
    </source>
</evidence>
<dbReference type="RefSeq" id="WP_152120463.1">
    <property type="nucleotide sequence ID" value="NZ_QJOW01000003.1"/>
</dbReference>
<comment type="caution">
    <text evidence="4">The sequence shown here is derived from an EMBL/GenBank/DDBJ whole genome shotgun (WGS) entry which is preliminary data.</text>
</comment>
<dbReference type="OrthoDB" id="161871at2157"/>
<evidence type="ECO:0000313" key="2">
    <source>
        <dbReference type="EMBL" id="KAB7515469.1"/>
    </source>
</evidence>
<protein>
    <submittedName>
        <fullName evidence="4">SDR family oxidoreductase</fullName>
    </submittedName>
</protein>
<dbReference type="PANTHER" id="PTHR42879:SF2">
    <property type="entry name" value="3-OXOACYL-[ACYL-CARRIER-PROTEIN] REDUCTASE FABG"/>
    <property type="match status" value="1"/>
</dbReference>
<dbReference type="SUPFAM" id="SSF51735">
    <property type="entry name" value="NAD(P)-binding Rossmann-fold domains"/>
    <property type="match status" value="1"/>
</dbReference>
<reference evidence="5 6" key="1">
    <citation type="submission" date="2019-10" db="EMBL/GenBank/DDBJ databases">
        <title>Unraveling microbial dark matter from salterns through culturing: the case of the genus Halosegnis.</title>
        <authorList>
            <person name="Duran-Viseras A."/>
            <person name="Andrei A.-S."/>
            <person name="Vera-Gargallo B."/>
            <person name="Ghai R."/>
            <person name="Sanchez-Porro C."/>
            <person name="Ventosa A."/>
        </authorList>
    </citation>
    <scope>NUCLEOTIDE SEQUENCE [LARGE SCALE GENOMIC DNA]</scope>
    <source>
        <strain evidence="2 6">F17-44</strain>
        <strain evidence="3 7">F18-79</strain>
        <strain evidence="4 5">F19-13</strain>
    </source>
</reference>
<dbReference type="Proteomes" id="UP000326302">
    <property type="component" value="Unassembled WGS sequence"/>
</dbReference>
<dbReference type="EMBL" id="QJOW01000003">
    <property type="protein sequence ID" value="KAB7515469.1"/>
    <property type="molecule type" value="Genomic_DNA"/>
</dbReference>
<dbReference type="AlphaFoldDB" id="A0A5N5UGC7"/>
<proteinExistence type="inferred from homology"/>
<dbReference type="EMBL" id="QMDY01000004">
    <property type="protein sequence ID" value="KAB7517783.1"/>
    <property type="molecule type" value="Genomic_DNA"/>
</dbReference>
<dbReference type="Proteomes" id="UP000326207">
    <property type="component" value="Unassembled WGS sequence"/>
</dbReference>
<dbReference type="PRINTS" id="PR00081">
    <property type="entry name" value="GDHRDH"/>
</dbReference>